<evidence type="ECO:0000313" key="2">
    <source>
        <dbReference type="Proteomes" id="UP001148838"/>
    </source>
</evidence>
<proteinExistence type="predicted"/>
<keyword evidence="2" id="KW-1185">Reference proteome</keyword>
<name>A0ABQ8SLI5_PERAM</name>
<comment type="caution">
    <text evidence="1">The sequence shown here is derived from an EMBL/GenBank/DDBJ whole genome shotgun (WGS) entry which is preliminary data.</text>
</comment>
<dbReference type="EMBL" id="JAJSOF020000025">
    <property type="protein sequence ID" value="KAJ4434656.1"/>
    <property type="molecule type" value="Genomic_DNA"/>
</dbReference>
<sequence length="66" mass="7160">MAGLFEGGNESPGSLKASKYAAPQQMGLNAFVGEQYTVVPTLTHVYQLPFLHSHSKIRHLVSSNCN</sequence>
<organism evidence="1 2">
    <name type="scientific">Periplaneta americana</name>
    <name type="common">American cockroach</name>
    <name type="synonym">Blatta americana</name>
    <dbReference type="NCBI Taxonomy" id="6978"/>
    <lineage>
        <taxon>Eukaryota</taxon>
        <taxon>Metazoa</taxon>
        <taxon>Ecdysozoa</taxon>
        <taxon>Arthropoda</taxon>
        <taxon>Hexapoda</taxon>
        <taxon>Insecta</taxon>
        <taxon>Pterygota</taxon>
        <taxon>Neoptera</taxon>
        <taxon>Polyneoptera</taxon>
        <taxon>Dictyoptera</taxon>
        <taxon>Blattodea</taxon>
        <taxon>Blattoidea</taxon>
        <taxon>Blattidae</taxon>
        <taxon>Blattinae</taxon>
        <taxon>Periplaneta</taxon>
    </lineage>
</organism>
<evidence type="ECO:0000313" key="1">
    <source>
        <dbReference type="EMBL" id="KAJ4434656.1"/>
    </source>
</evidence>
<protein>
    <submittedName>
        <fullName evidence="1">Uncharacterized protein</fullName>
    </submittedName>
</protein>
<gene>
    <name evidence="1" type="ORF">ANN_23221</name>
</gene>
<accession>A0ABQ8SLI5</accession>
<reference evidence="1 2" key="1">
    <citation type="journal article" date="2022" name="Allergy">
        <title>Genome assembly and annotation of Periplaneta americana reveal a comprehensive cockroach allergen profile.</title>
        <authorList>
            <person name="Wang L."/>
            <person name="Xiong Q."/>
            <person name="Saelim N."/>
            <person name="Wang L."/>
            <person name="Nong W."/>
            <person name="Wan A.T."/>
            <person name="Shi M."/>
            <person name="Liu X."/>
            <person name="Cao Q."/>
            <person name="Hui J.H.L."/>
            <person name="Sookrung N."/>
            <person name="Leung T.F."/>
            <person name="Tungtrongchitr A."/>
            <person name="Tsui S.K.W."/>
        </authorList>
    </citation>
    <scope>NUCLEOTIDE SEQUENCE [LARGE SCALE GENOMIC DNA]</scope>
    <source>
        <strain evidence="1">PWHHKU_190912</strain>
    </source>
</reference>
<dbReference type="Proteomes" id="UP001148838">
    <property type="component" value="Unassembled WGS sequence"/>
</dbReference>